<gene>
    <name evidence="1" type="ORF">LITE_LOCUS42570</name>
</gene>
<dbReference type="Proteomes" id="UP001154282">
    <property type="component" value="Unassembled WGS sequence"/>
</dbReference>
<name>A0AAV0QCI9_9ROSI</name>
<evidence type="ECO:0000313" key="2">
    <source>
        <dbReference type="Proteomes" id="UP001154282"/>
    </source>
</evidence>
<reference evidence="1" key="1">
    <citation type="submission" date="2022-08" db="EMBL/GenBank/DDBJ databases">
        <authorList>
            <person name="Gutierrez-Valencia J."/>
        </authorList>
    </citation>
    <scope>NUCLEOTIDE SEQUENCE</scope>
</reference>
<organism evidence="1 2">
    <name type="scientific">Linum tenue</name>
    <dbReference type="NCBI Taxonomy" id="586396"/>
    <lineage>
        <taxon>Eukaryota</taxon>
        <taxon>Viridiplantae</taxon>
        <taxon>Streptophyta</taxon>
        <taxon>Embryophyta</taxon>
        <taxon>Tracheophyta</taxon>
        <taxon>Spermatophyta</taxon>
        <taxon>Magnoliopsida</taxon>
        <taxon>eudicotyledons</taxon>
        <taxon>Gunneridae</taxon>
        <taxon>Pentapetalae</taxon>
        <taxon>rosids</taxon>
        <taxon>fabids</taxon>
        <taxon>Malpighiales</taxon>
        <taxon>Linaceae</taxon>
        <taxon>Linum</taxon>
    </lineage>
</organism>
<protein>
    <submittedName>
        <fullName evidence="1">Uncharacterized protein</fullName>
    </submittedName>
</protein>
<accession>A0AAV0QCI9</accession>
<dbReference type="AlphaFoldDB" id="A0AAV0QCI9"/>
<dbReference type="EMBL" id="CAMGYJ010000009">
    <property type="protein sequence ID" value="CAI0542645.1"/>
    <property type="molecule type" value="Genomic_DNA"/>
</dbReference>
<sequence length="38" mass="4252">MPLKNLHSLTLESCKVTASEIRKLQLTALPSLVSFRPE</sequence>
<proteinExistence type="predicted"/>
<comment type="caution">
    <text evidence="1">The sequence shown here is derived from an EMBL/GenBank/DDBJ whole genome shotgun (WGS) entry which is preliminary data.</text>
</comment>
<evidence type="ECO:0000313" key="1">
    <source>
        <dbReference type="EMBL" id="CAI0542645.1"/>
    </source>
</evidence>
<keyword evidence="2" id="KW-1185">Reference proteome</keyword>